<evidence type="ECO:0000313" key="2">
    <source>
        <dbReference type="EMBL" id="AYF00208.1"/>
    </source>
</evidence>
<sequence length="301" mass="32014">MNLKLATACAGPVLALAAAFPSITSAAEGGNTQYGLGSSQFYSGGIPPMRGLYGLSVTGYYSADRLNDGNGDRVPLDFSVRARTQTLRLLGVTDQHILGGRVWGQLVIPVVVGLDVDAGPMSDSRGGVGDIVVSGGLTYYKGSHSFVLGIDTALPTGDWDRNRLSNPGQNHVSIQPTFGYGYLNRADPKWEFAASVRYIVNLENSDTNYTSGNELVVDYAVGYHFGPVRAAIVGYYLNQLTDDDGPGVGPDGNRGKGFAIGPSLTYDLSPSTQLSISYQKETMAENKARGDNIMLHLSAKF</sequence>
<dbReference type="AlphaFoldDB" id="A0A386UIM6"/>
<reference evidence="3" key="1">
    <citation type="submission" date="2018-07" db="EMBL/GenBank/DDBJ databases">
        <title>Genome Structure of the Opportunistic Pathogen Paracoccus yeei (Alphaproteobacteria) and Identification of Putative Virulence Factors.</title>
        <authorList>
            <person name="Lasek R."/>
            <person name="Szuplewska M."/>
            <person name="Mitura M."/>
            <person name="Decewicz P."/>
            <person name="Chmielowska C."/>
            <person name="Pawlot A."/>
            <person name="Sentkowska D."/>
            <person name="Czarnecki J."/>
            <person name="Bartosik D."/>
        </authorList>
    </citation>
    <scope>NUCLEOTIDE SEQUENCE [LARGE SCALE GENOMIC DNA]</scope>
    <source>
        <strain evidence="3">CCUG 32053</strain>
    </source>
</reference>
<dbReference type="EMBL" id="CP031078">
    <property type="protein sequence ID" value="AYF00208.1"/>
    <property type="molecule type" value="Genomic_DNA"/>
</dbReference>
<keyword evidence="1" id="KW-0732">Signal</keyword>
<feature type="signal peptide" evidence="1">
    <location>
        <begin position="1"/>
        <end position="26"/>
    </location>
</feature>
<organism evidence="2 3">
    <name type="scientific">Paracoccus yeei</name>
    <dbReference type="NCBI Taxonomy" id="147645"/>
    <lineage>
        <taxon>Bacteria</taxon>
        <taxon>Pseudomonadati</taxon>
        <taxon>Pseudomonadota</taxon>
        <taxon>Alphaproteobacteria</taxon>
        <taxon>Rhodobacterales</taxon>
        <taxon>Paracoccaceae</taxon>
        <taxon>Paracoccus</taxon>
    </lineage>
</organism>
<dbReference type="Proteomes" id="UP000272010">
    <property type="component" value="Chromosome"/>
</dbReference>
<dbReference type="RefSeq" id="WP_158594951.1">
    <property type="nucleotide sequence ID" value="NZ_CP031078.1"/>
</dbReference>
<gene>
    <name evidence="2" type="ORF">PY32053_00529</name>
</gene>
<accession>A0A386UIM6</accession>
<dbReference type="Pfam" id="PF13557">
    <property type="entry name" value="Phenol_MetA_deg"/>
    <property type="match status" value="1"/>
</dbReference>
<name>A0A386UIM6_9RHOB</name>
<evidence type="ECO:0008006" key="4">
    <source>
        <dbReference type="Google" id="ProtNLM"/>
    </source>
</evidence>
<proteinExistence type="predicted"/>
<protein>
    <recommendedName>
        <fullName evidence="4">Phenol degradation protein meta</fullName>
    </recommendedName>
</protein>
<evidence type="ECO:0000256" key="1">
    <source>
        <dbReference type="SAM" id="SignalP"/>
    </source>
</evidence>
<evidence type="ECO:0000313" key="3">
    <source>
        <dbReference type="Proteomes" id="UP000272010"/>
    </source>
</evidence>
<dbReference type="InterPro" id="IPR025737">
    <property type="entry name" value="FApF"/>
</dbReference>
<feature type="chain" id="PRO_5017352646" description="Phenol degradation protein meta" evidence="1">
    <location>
        <begin position="27"/>
        <end position="301"/>
    </location>
</feature>